<keyword evidence="2" id="KW-0677">Repeat</keyword>
<dbReference type="EMBL" id="CACRXK020010841">
    <property type="protein sequence ID" value="CAB4020213.1"/>
    <property type="molecule type" value="Genomic_DNA"/>
</dbReference>
<name>A0A7D9J1B4_PARCT</name>
<evidence type="ECO:0000313" key="6">
    <source>
        <dbReference type="Proteomes" id="UP001152795"/>
    </source>
</evidence>
<evidence type="ECO:0000256" key="1">
    <source>
        <dbReference type="ARBA" id="ARBA00022729"/>
    </source>
</evidence>
<feature type="disulfide bond" evidence="4">
    <location>
        <begin position="96"/>
        <end position="123"/>
    </location>
</feature>
<comment type="caution">
    <text evidence="5">The sequence shown here is derived from an EMBL/GenBank/DDBJ whole genome shotgun (WGS) entry which is preliminary data.</text>
</comment>
<keyword evidence="4" id="KW-0768">Sushi</keyword>
<keyword evidence="3 4" id="KW-1015">Disulfide bond</keyword>
<dbReference type="CDD" id="cd00033">
    <property type="entry name" value="CCP"/>
    <property type="match status" value="10"/>
</dbReference>
<feature type="non-terminal residue" evidence="5">
    <location>
        <position position="703"/>
    </location>
</feature>
<evidence type="ECO:0000256" key="4">
    <source>
        <dbReference type="PROSITE-ProRule" id="PRU00302"/>
    </source>
</evidence>
<dbReference type="InterPro" id="IPR000436">
    <property type="entry name" value="Sushi_SCR_CCP_dom"/>
</dbReference>
<reference evidence="5" key="1">
    <citation type="submission" date="2020-04" db="EMBL/GenBank/DDBJ databases">
        <authorList>
            <person name="Alioto T."/>
            <person name="Alioto T."/>
            <person name="Gomez Garrido J."/>
        </authorList>
    </citation>
    <scope>NUCLEOTIDE SEQUENCE</scope>
    <source>
        <strain evidence="5">A484AB</strain>
    </source>
</reference>
<keyword evidence="1" id="KW-0732">Signal</keyword>
<protein>
    <submittedName>
        <fullName evidence="5">Uncharacterized protein</fullName>
    </submittedName>
</protein>
<proteinExistence type="predicted"/>
<dbReference type="Gene3D" id="2.10.70.10">
    <property type="entry name" value="Complement Module, domain 1"/>
    <property type="match status" value="12"/>
</dbReference>
<dbReference type="SMART" id="SM00032">
    <property type="entry name" value="CCP"/>
    <property type="match status" value="12"/>
</dbReference>
<dbReference type="PANTHER" id="PTHR45656:SF4">
    <property type="entry name" value="PROTEIN CBR-CLEC-78"/>
    <property type="match status" value="1"/>
</dbReference>
<dbReference type="PANTHER" id="PTHR45656">
    <property type="entry name" value="PROTEIN CBR-CLEC-78"/>
    <property type="match status" value="1"/>
</dbReference>
<feature type="disulfide bond" evidence="4">
    <location>
        <begin position="557"/>
        <end position="584"/>
    </location>
</feature>
<dbReference type="PROSITE" id="PS50923">
    <property type="entry name" value="SUSHI"/>
    <property type="match status" value="7"/>
</dbReference>
<accession>A0A7D9J1B4</accession>
<feature type="disulfide bond" evidence="4">
    <location>
        <begin position="215"/>
        <end position="242"/>
    </location>
</feature>
<comment type="caution">
    <text evidence="4">Lacks conserved residue(s) required for the propagation of feature annotation.</text>
</comment>
<evidence type="ECO:0000256" key="2">
    <source>
        <dbReference type="ARBA" id="ARBA00022737"/>
    </source>
</evidence>
<sequence length="703" mass="77618">QQCGKVTLPANSQVRYPRGWRNKASHQLGTRIWVSCKPGYRSPVGLGMIRCENAGWRLNQRSFNCKGRSCGNPGTPRNGEKSGLSYTLNDVVRYSCNNCYNLTGVSYRQCLADGTWSDTLPICARVTCPTPSPLTHGTLSLSSQPIYCGSYVDYRCSTGYNLKGARKRICLGDGSWSGNEPRCEIVDCGDPGHPRNGLTTETGGFTYGNDVTFSCNLNYVLEGSLLATCQSDGKWSKSLPNCLEKCSDPSGNTNAKVIGKEFYHGKEVEFVCPRDSILVPASSRKLTCQNGQWRGTIPSCKVSCPSLSQLSDGYKWGRSRTHGSSVQFRCSHGHKLVGSSRVMCNDGRWSDQMPKCLAICNLIRSISNGWVYGRGNLEGDKLSFRCRTDYILDGEQFIKCTGNRRWNATKPTCRAPCRKLNAPARSRITQGGFRHNENIKFECDSDYHLQGRNVLTCSDGTWNSAPPTCLAPCRRFGVQPFRGGYIKRDGYRHNEEVTFGCRDPLVIDGQVTLRCNGGTWNDRLPTCGGPCRNLTAPRNGVIIKNGYKHKETLTFKCNQGFQMVGTPDRICNFAAWSDSRIPRCEAKCSNPSKSTNARVVGNEFYNGKEVEFVCPKDYVIEPEISKKLTCENGKWKGIIPSCKASCRPLSAIPNGNINVGKQLTHGSYAVFSCNAGYQQVGSSIASCNDGKWSEKLPNCLGLY</sequence>
<feature type="disulfide bond" evidence="4">
    <location>
        <begin position="156"/>
        <end position="183"/>
    </location>
</feature>
<dbReference type="OrthoDB" id="5804959at2759"/>
<dbReference type="SUPFAM" id="SSF57535">
    <property type="entry name" value="Complement control module/SCR domain"/>
    <property type="match status" value="11"/>
</dbReference>
<dbReference type="InterPro" id="IPR051277">
    <property type="entry name" value="SEZ6_CSMD_C4BPB_Regulators"/>
</dbReference>
<keyword evidence="6" id="KW-1185">Reference proteome</keyword>
<dbReference type="InterPro" id="IPR035976">
    <property type="entry name" value="Sushi/SCR/CCP_sf"/>
</dbReference>
<dbReference type="AlphaFoldDB" id="A0A7D9J1B4"/>
<gene>
    <name evidence="5" type="ORF">PACLA_8A019105</name>
</gene>
<dbReference type="Proteomes" id="UP001152795">
    <property type="component" value="Unassembled WGS sequence"/>
</dbReference>
<evidence type="ECO:0000256" key="3">
    <source>
        <dbReference type="ARBA" id="ARBA00023157"/>
    </source>
</evidence>
<evidence type="ECO:0000313" key="5">
    <source>
        <dbReference type="EMBL" id="CAB4020213.1"/>
    </source>
</evidence>
<organism evidence="5 6">
    <name type="scientific">Paramuricea clavata</name>
    <name type="common">Red gorgonian</name>
    <name type="synonym">Violescent sea-whip</name>
    <dbReference type="NCBI Taxonomy" id="317549"/>
    <lineage>
        <taxon>Eukaryota</taxon>
        <taxon>Metazoa</taxon>
        <taxon>Cnidaria</taxon>
        <taxon>Anthozoa</taxon>
        <taxon>Octocorallia</taxon>
        <taxon>Malacalcyonacea</taxon>
        <taxon>Plexauridae</taxon>
        <taxon>Paramuricea</taxon>
    </lineage>
</organism>
<dbReference type="Pfam" id="PF00084">
    <property type="entry name" value="Sushi"/>
    <property type="match status" value="12"/>
</dbReference>